<evidence type="ECO:0000313" key="2">
    <source>
        <dbReference type="Proteomes" id="UP001497680"/>
    </source>
</evidence>
<sequence length="223" mass="25146">MAVTELAWLKCASEAVTAESKEATNTALNVQDEWCVRNAPGIPKGREGRGVGFFQQIEDPSITLLTAHWESVEQHKTWIESTENKTVFPALNNHFQLEKTVFFHLNDVELFKTPEADGAVSLLESPVVSMGRLTVATENRQAFDQGWNEVNGILEEFAKPNAVKSGWRIEKEDQGQEEFVFACGWPSVEKHGEFATTKDFQKYASALLPFTTARDIKHYQRIL</sequence>
<comment type="caution">
    <text evidence="1">The sequence shown here is derived from an EMBL/GenBank/DDBJ whole genome shotgun (WGS) entry which is preliminary data.</text>
</comment>
<dbReference type="Proteomes" id="UP001497680">
    <property type="component" value="Unassembled WGS sequence"/>
</dbReference>
<proteinExistence type="predicted"/>
<gene>
    <name evidence="1" type="ORF">F4821DRAFT_250911</name>
</gene>
<accession>A0ACC0CK67</accession>
<dbReference type="EMBL" id="MU394425">
    <property type="protein sequence ID" value="KAI6080742.1"/>
    <property type="molecule type" value="Genomic_DNA"/>
</dbReference>
<evidence type="ECO:0000313" key="1">
    <source>
        <dbReference type="EMBL" id="KAI6080742.1"/>
    </source>
</evidence>
<reference evidence="1 2" key="1">
    <citation type="journal article" date="2022" name="New Phytol.">
        <title>Ecological generalism drives hyperdiversity of secondary metabolite gene clusters in xylarialean endophytes.</title>
        <authorList>
            <person name="Franco M.E.E."/>
            <person name="Wisecaver J.H."/>
            <person name="Arnold A.E."/>
            <person name="Ju Y.M."/>
            <person name="Slot J.C."/>
            <person name="Ahrendt S."/>
            <person name="Moore L.P."/>
            <person name="Eastman K.E."/>
            <person name="Scott K."/>
            <person name="Konkel Z."/>
            <person name="Mondo S.J."/>
            <person name="Kuo A."/>
            <person name="Hayes R.D."/>
            <person name="Haridas S."/>
            <person name="Andreopoulos B."/>
            <person name="Riley R."/>
            <person name="LaButti K."/>
            <person name="Pangilinan J."/>
            <person name="Lipzen A."/>
            <person name="Amirebrahimi M."/>
            <person name="Yan J."/>
            <person name="Adam C."/>
            <person name="Keymanesh K."/>
            <person name="Ng V."/>
            <person name="Louie K."/>
            <person name="Northen T."/>
            <person name="Drula E."/>
            <person name="Henrissat B."/>
            <person name="Hsieh H.M."/>
            <person name="Youens-Clark K."/>
            <person name="Lutzoni F."/>
            <person name="Miadlikowska J."/>
            <person name="Eastwood D.C."/>
            <person name="Hamelin R.C."/>
            <person name="Grigoriev I.V."/>
            <person name="U'Ren J.M."/>
        </authorList>
    </citation>
    <scope>NUCLEOTIDE SEQUENCE [LARGE SCALE GENOMIC DNA]</scope>
    <source>
        <strain evidence="1 2">ER1909</strain>
    </source>
</reference>
<organism evidence="1 2">
    <name type="scientific">Hypoxylon rubiginosum</name>
    <dbReference type="NCBI Taxonomy" id="110542"/>
    <lineage>
        <taxon>Eukaryota</taxon>
        <taxon>Fungi</taxon>
        <taxon>Dikarya</taxon>
        <taxon>Ascomycota</taxon>
        <taxon>Pezizomycotina</taxon>
        <taxon>Sordariomycetes</taxon>
        <taxon>Xylariomycetidae</taxon>
        <taxon>Xylariales</taxon>
        <taxon>Hypoxylaceae</taxon>
        <taxon>Hypoxylon</taxon>
    </lineage>
</organism>
<keyword evidence="2" id="KW-1185">Reference proteome</keyword>
<name>A0ACC0CK67_9PEZI</name>
<protein>
    <submittedName>
        <fullName evidence="1">Uncharacterized protein</fullName>
    </submittedName>
</protein>